<evidence type="ECO:0000313" key="2">
    <source>
        <dbReference type="Proteomes" id="UP000228934"/>
    </source>
</evidence>
<accession>A0A2G9RX06</accession>
<protein>
    <submittedName>
        <fullName evidence="1">Uncharacterized protein</fullName>
    </submittedName>
</protein>
<dbReference type="Proteomes" id="UP000228934">
    <property type="component" value="Unassembled WGS sequence"/>
</dbReference>
<dbReference type="AlphaFoldDB" id="A0A2G9RX06"/>
<keyword evidence="2" id="KW-1185">Reference proteome</keyword>
<gene>
    <name evidence="1" type="ORF">AB205_0095070</name>
</gene>
<dbReference type="OrthoDB" id="422827at2759"/>
<proteinExistence type="predicted"/>
<sequence>MQGKFEPTSVRKNPRILLPECLINVRPCVRGIRRDPGKSQFFTIAFQVNTNSFFGFKLWISLIQLVYASGNQPQMVKFWPSEMKSPLLKEHVKWLFDSAVLF</sequence>
<reference evidence="2" key="1">
    <citation type="journal article" date="2017" name="Nat. Commun.">
        <title>The North American bullfrog draft genome provides insight into hormonal regulation of long noncoding RNA.</title>
        <authorList>
            <person name="Hammond S.A."/>
            <person name="Warren R.L."/>
            <person name="Vandervalk B.P."/>
            <person name="Kucuk E."/>
            <person name="Khan H."/>
            <person name="Gibb E.A."/>
            <person name="Pandoh P."/>
            <person name="Kirk H."/>
            <person name="Zhao Y."/>
            <person name="Jones M."/>
            <person name="Mungall A.J."/>
            <person name="Coope R."/>
            <person name="Pleasance S."/>
            <person name="Moore R.A."/>
            <person name="Holt R.A."/>
            <person name="Round J.M."/>
            <person name="Ohora S."/>
            <person name="Walle B.V."/>
            <person name="Veldhoen N."/>
            <person name="Helbing C.C."/>
            <person name="Birol I."/>
        </authorList>
    </citation>
    <scope>NUCLEOTIDE SEQUENCE [LARGE SCALE GENOMIC DNA]</scope>
</reference>
<dbReference type="EMBL" id="KV930511">
    <property type="protein sequence ID" value="PIO31751.1"/>
    <property type="molecule type" value="Genomic_DNA"/>
</dbReference>
<evidence type="ECO:0000313" key="1">
    <source>
        <dbReference type="EMBL" id="PIO31751.1"/>
    </source>
</evidence>
<name>A0A2G9RX06_AQUCT</name>
<organism evidence="1 2">
    <name type="scientific">Aquarana catesbeiana</name>
    <name type="common">American bullfrog</name>
    <name type="synonym">Rana catesbeiana</name>
    <dbReference type="NCBI Taxonomy" id="8400"/>
    <lineage>
        <taxon>Eukaryota</taxon>
        <taxon>Metazoa</taxon>
        <taxon>Chordata</taxon>
        <taxon>Craniata</taxon>
        <taxon>Vertebrata</taxon>
        <taxon>Euteleostomi</taxon>
        <taxon>Amphibia</taxon>
        <taxon>Batrachia</taxon>
        <taxon>Anura</taxon>
        <taxon>Neobatrachia</taxon>
        <taxon>Ranoidea</taxon>
        <taxon>Ranidae</taxon>
        <taxon>Aquarana</taxon>
    </lineage>
</organism>